<dbReference type="OrthoDB" id="9795222at2"/>
<dbReference type="SMART" id="SM00710">
    <property type="entry name" value="PbH1"/>
    <property type="match status" value="5"/>
</dbReference>
<dbReference type="InterPro" id="IPR011050">
    <property type="entry name" value="Pectin_lyase_fold/virulence"/>
</dbReference>
<evidence type="ECO:0000256" key="4">
    <source>
        <dbReference type="RuleBase" id="RU361169"/>
    </source>
</evidence>
<evidence type="ECO:0000256" key="3">
    <source>
        <dbReference type="ARBA" id="ARBA00023295"/>
    </source>
</evidence>
<evidence type="ECO:0000256" key="2">
    <source>
        <dbReference type="ARBA" id="ARBA00022801"/>
    </source>
</evidence>
<dbReference type="GO" id="GO:0004650">
    <property type="term" value="F:polygalacturonase activity"/>
    <property type="evidence" value="ECO:0007669"/>
    <property type="project" value="InterPro"/>
</dbReference>
<dbReference type="RefSeq" id="WP_025227035.1">
    <property type="nucleotide sequence ID" value="NZ_CP007139.1"/>
</dbReference>
<dbReference type="Gene3D" id="2.160.20.10">
    <property type="entry name" value="Single-stranded right-handed beta-helix, Pectin lyase-like"/>
    <property type="match status" value="1"/>
</dbReference>
<proteinExistence type="inferred from homology"/>
<name>A0A068NLG2_FIMGI</name>
<comment type="similarity">
    <text evidence="1 4">Belongs to the glycosyl hydrolase 28 family.</text>
</comment>
<dbReference type="Pfam" id="PF00295">
    <property type="entry name" value="Glyco_hydro_28"/>
    <property type="match status" value="1"/>
</dbReference>
<dbReference type="InterPro" id="IPR051801">
    <property type="entry name" value="GH28_Enzymes"/>
</dbReference>
<keyword evidence="2 4" id="KW-0378">Hydrolase</keyword>
<dbReference type="KEGG" id="fgi:OP10G_0953"/>
<accession>A0A068NLG2</accession>
<dbReference type="InterPro" id="IPR012334">
    <property type="entry name" value="Pectin_lyas_fold"/>
</dbReference>
<dbReference type="HOGENOM" id="CLU_016031_8_4_0"/>
<evidence type="ECO:0000256" key="1">
    <source>
        <dbReference type="ARBA" id="ARBA00008834"/>
    </source>
</evidence>
<dbReference type="GO" id="GO:0005975">
    <property type="term" value="P:carbohydrate metabolic process"/>
    <property type="evidence" value="ECO:0007669"/>
    <property type="project" value="InterPro"/>
</dbReference>
<dbReference type="PANTHER" id="PTHR31339">
    <property type="entry name" value="PECTIN LYASE-RELATED"/>
    <property type="match status" value="1"/>
</dbReference>
<dbReference type="InterPro" id="IPR000743">
    <property type="entry name" value="Glyco_hydro_28"/>
</dbReference>
<gene>
    <name evidence="5" type="ORF">OP10G_0953</name>
</gene>
<dbReference type="SUPFAM" id="SSF51126">
    <property type="entry name" value="Pectin lyase-like"/>
    <property type="match status" value="1"/>
</dbReference>
<evidence type="ECO:0000313" key="5">
    <source>
        <dbReference type="EMBL" id="AIE84321.1"/>
    </source>
</evidence>
<dbReference type="eggNOG" id="COG5434">
    <property type="taxonomic scope" value="Bacteria"/>
</dbReference>
<evidence type="ECO:0000313" key="6">
    <source>
        <dbReference type="Proteomes" id="UP000027982"/>
    </source>
</evidence>
<dbReference type="EMBL" id="CP007139">
    <property type="protein sequence ID" value="AIE84321.1"/>
    <property type="molecule type" value="Genomic_DNA"/>
</dbReference>
<reference evidence="5 6" key="1">
    <citation type="journal article" date="2014" name="PLoS ONE">
        <title>The first complete genome sequence of the class fimbriimonadia in the phylum armatimonadetes.</title>
        <authorList>
            <person name="Hu Z.Y."/>
            <person name="Wang Y.Z."/>
            <person name="Im W.T."/>
            <person name="Wang S.Y."/>
            <person name="Zhao G.P."/>
            <person name="Zheng H.J."/>
            <person name="Quan Z.X."/>
        </authorList>
    </citation>
    <scope>NUCLEOTIDE SEQUENCE [LARGE SCALE GENOMIC DNA]</scope>
    <source>
        <strain evidence="5">Gsoil 348</strain>
    </source>
</reference>
<dbReference type="InterPro" id="IPR006626">
    <property type="entry name" value="PbH1"/>
</dbReference>
<organism evidence="5 6">
    <name type="scientific">Fimbriimonas ginsengisoli Gsoil 348</name>
    <dbReference type="NCBI Taxonomy" id="661478"/>
    <lineage>
        <taxon>Bacteria</taxon>
        <taxon>Bacillati</taxon>
        <taxon>Armatimonadota</taxon>
        <taxon>Fimbriimonadia</taxon>
        <taxon>Fimbriimonadales</taxon>
        <taxon>Fimbriimonadaceae</taxon>
        <taxon>Fimbriimonas</taxon>
    </lineage>
</organism>
<sequence>MLSLLSALILTGSDSVDIRKFGAVGDGVTVCTRAIQRAIDEAGKGVVLVPAGRYLTGSLHLRSHVELRLAEGAVLLGSPRRHDYEKGVWYSLLIAKDLEDVAITGKGTIDGQGAEVAKDVLHMVETGEIKIPPKGWRPSETERPQIIEMSGCRNVRVKNVTLKNATCWVQTYHNCSGLTIEGVTVDSKSYWNNDGIDVVDCRNVRIANCDVDTGDDGICLKSDDPKSACENVTIENCRVRSSASAIKFGTASHGGFRHIRVRNIRIHDTFRSCLALESVDGGALEDVVVSNIKAVHTGNAFFIRLGHRTLSAPPGRVRHVVLRDFDVQIPAGRPDMGYPFKGPQFSEAHNLCPSSIVGLKQAPIEDVRLERIHVRFAGGGTPEIAKTTIAKVPERVKEYPEFTMFGELPSWALYARHVRGLKIADFSATLEKKDYRPPFALDDVRGLTATKVKIQGALGLPIPSNLRPTE</sequence>
<protein>
    <submittedName>
        <fullName evidence="5">Glycoside hydrolase family 28</fullName>
    </submittedName>
</protein>
<dbReference type="PANTHER" id="PTHR31339:SF9">
    <property type="entry name" value="PLASMIN AND FIBRONECTIN-BINDING PROTEIN A"/>
    <property type="match status" value="1"/>
</dbReference>
<dbReference type="AlphaFoldDB" id="A0A068NLG2"/>
<keyword evidence="3 4" id="KW-0326">Glycosidase</keyword>
<dbReference type="STRING" id="661478.OP10G_0953"/>
<dbReference type="Proteomes" id="UP000027982">
    <property type="component" value="Chromosome"/>
</dbReference>
<keyword evidence="6" id="KW-1185">Reference proteome</keyword>